<sequence>MSSPHWGRCSKQRRSSTRSGLAPLRSWTLRGVSDRCWDWEAMVALRVEEILEGSDRAALIGSRSAGQWS</sequence>
<evidence type="ECO:0000313" key="4">
    <source>
        <dbReference type="Proteomes" id="UP000000763"/>
    </source>
</evidence>
<reference evidence="3" key="2">
    <citation type="submission" date="2002-07" db="EMBL/GenBank/DDBJ databases">
        <title>Oryza sativa nipponbare(GA3) genomic DNA, chromosome 6, BAC clone:OSJNBa0077L03.</title>
        <authorList>
            <person name="Sasaki T."/>
            <person name="Matsumoto T."/>
            <person name="Katayose Y."/>
        </authorList>
    </citation>
    <scope>NUCLEOTIDE SEQUENCE</scope>
</reference>
<reference evidence="2" key="1">
    <citation type="submission" date="2002-06" db="EMBL/GenBank/DDBJ databases">
        <title>Oryza sativa nipponbare(GA3) genomic DNA, chromosome 6, BAC clone:OSJNBa0020P04.</title>
        <authorList>
            <person name="Sasaki T."/>
            <person name="Matsumoto T."/>
            <person name="Katayose Y."/>
        </authorList>
    </citation>
    <scope>NUCLEOTIDE SEQUENCE</scope>
</reference>
<protein>
    <submittedName>
        <fullName evidence="3">Uncharacterized protein</fullName>
    </submittedName>
</protein>
<name>Q5Z5R0_ORYSJ</name>
<dbReference type="EMBL" id="AP005468">
    <property type="protein sequence ID" value="BAD62004.1"/>
    <property type="molecule type" value="Genomic_DNA"/>
</dbReference>
<reference evidence="4" key="3">
    <citation type="journal article" date="2005" name="Nature">
        <title>The map-based sequence of the rice genome.</title>
        <authorList>
            <consortium name="International rice genome sequencing project (IRGSP)"/>
            <person name="Matsumoto T."/>
            <person name="Wu J."/>
            <person name="Kanamori H."/>
            <person name="Katayose Y."/>
            <person name="Fujisawa M."/>
            <person name="Namiki N."/>
            <person name="Mizuno H."/>
            <person name="Yamamoto K."/>
            <person name="Antonio B.A."/>
            <person name="Baba T."/>
            <person name="Sakata K."/>
            <person name="Nagamura Y."/>
            <person name="Aoki H."/>
            <person name="Arikawa K."/>
            <person name="Arita K."/>
            <person name="Bito T."/>
            <person name="Chiden Y."/>
            <person name="Fujitsuka N."/>
            <person name="Fukunaka R."/>
            <person name="Hamada M."/>
            <person name="Harada C."/>
            <person name="Hayashi A."/>
            <person name="Hijishita S."/>
            <person name="Honda M."/>
            <person name="Hosokawa S."/>
            <person name="Ichikawa Y."/>
            <person name="Idonuma A."/>
            <person name="Iijima M."/>
            <person name="Ikeda M."/>
            <person name="Ikeno M."/>
            <person name="Ito K."/>
            <person name="Ito S."/>
            <person name="Ito T."/>
            <person name="Ito Y."/>
            <person name="Ito Y."/>
            <person name="Iwabuchi A."/>
            <person name="Kamiya K."/>
            <person name="Karasawa W."/>
            <person name="Kurita K."/>
            <person name="Katagiri S."/>
            <person name="Kikuta A."/>
            <person name="Kobayashi H."/>
            <person name="Kobayashi N."/>
            <person name="Machita K."/>
            <person name="Maehara T."/>
            <person name="Masukawa M."/>
            <person name="Mizubayashi T."/>
            <person name="Mukai Y."/>
            <person name="Nagasaki H."/>
            <person name="Nagata Y."/>
            <person name="Naito S."/>
            <person name="Nakashima M."/>
            <person name="Nakama Y."/>
            <person name="Nakamichi Y."/>
            <person name="Nakamura M."/>
            <person name="Meguro A."/>
            <person name="Negishi M."/>
            <person name="Ohta I."/>
            <person name="Ohta T."/>
            <person name="Okamoto M."/>
            <person name="Ono N."/>
            <person name="Saji S."/>
            <person name="Sakaguchi M."/>
            <person name="Sakai K."/>
            <person name="Shibata M."/>
            <person name="Shimokawa T."/>
            <person name="Song J."/>
            <person name="Takazaki Y."/>
            <person name="Terasawa K."/>
            <person name="Tsugane M."/>
            <person name="Tsuji K."/>
            <person name="Ueda S."/>
            <person name="Waki K."/>
            <person name="Yamagata H."/>
            <person name="Yamamoto M."/>
            <person name="Yamamoto S."/>
            <person name="Yamane H."/>
            <person name="Yoshiki S."/>
            <person name="Yoshihara R."/>
            <person name="Yukawa K."/>
            <person name="Zhong H."/>
            <person name="Yano M."/>
            <person name="Yuan Q."/>
            <person name="Ouyang S."/>
            <person name="Liu J."/>
            <person name="Jones K.M."/>
            <person name="Gansberger K."/>
            <person name="Moffat K."/>
            <person name="Hill J."/>
            <person name="Bera J."/>
            <person name="Fadrosh D."/>
            <person name="Jin S."/>
            <person name="Johri S."/>
            <person name="Kim M."/>
            <person name="Overton L."/>
            <person name="Reardon M."/>
            <person name="Tsitrin T."/>
            <person name="Vuong H."/>
            <person name="Weaver B."/>
            <person name="Ciecko A."/>
            <person name="Tallon L."/>
            <person name="Jackson J."/>
            <person name="Pai G."/>
            <person name="Aken S.V."/>
            <person name="Utterback T."/>
            <person name="Reidmuller S."/>
            <person name="Feldblyum T."/>
            <person name="Hsiao J."/>
            <person name="Zismann V."/>
            <person name="Iobst S."/>
            <person name="de Vazeille A.R."/>
            <person name="Buell C.R."/>
            <person name="Ying K."/>
            <person name="Li Y."/>
            <person name="Lu T."/>
            <person name="Huang Y."/>
            <person name="Zhao Q."/>
            <person name="Feng Q."/>
            <person name="Zhang L."/>
            <person name="Zhu J."/>
            <person name="Weng Q."/>
            <person name="Mu J."/>
            <person name="Lu Y."/>
            <person name="Fan D."/>
            <person name="Liu Y."/>
            <person name="Guan J."/>
            <person name="Zhang Y."/>
            <person name="Yu S."/>
            <person name="Liu X."/>
            <person name="Zhang Y."/>
            <person name="Hong G."/>
            <person name="Han B."/>
            <person name="Choisne N."/>
            <person name="Demange N."/>
            <person name="Orjeda G."/>
            <person name="Samain S."/>
            <person name="Cattolico L."/>
            <person name="Pelletier E."/>
            <person name="Couloux A."/>
            <person name="Segurens B."/>
            <person name="Wincker P."/>
            <person name="D'Hont A."/>
            <person name="Scarpelli C."/>
            <person name="Weissenbach J."/>
            <person name="Salanoubat M."/>
            <person name="Quetier F."/>
            <person name="Yu Y."/>
            <person name="Kim H.R."/>
            <person name="Rambo T."/>
            <person name="Currie J."/>
            <person name="Collura K."/>
            <person name="Luo M."/>
            <person name="Yang T."/>
            <person name="Ammiraju J.S.S."/>
            <person name="Engler F."/>
            <person name="Soderlund C."/>
            <person name="Wing R.A."/>
            <person name="Palmer L.E."/>
            <person name="de la Bastide M."/>
            <person name="Spiegel L."/>
            <person name="Nascimento L."/>
            <person name="Zutavern T."/>
            <person name="O'Shaughnessy A."/>
            <person name="Dike S."/>
            <person name="Dedhia N."/>
            <person name="Preston R."/>
            <person name="Balija V."/>
            <person name="McCombie W.R."/>
            <person name="Chow T."/>
            <person name="Chen H."/>
            <person name="Chung M."/>
            <person name="Chen C."/>
            <person name="Shaw J."/>
            <person name="Wu H."/>
            <person name="Hsiao K."/>
            <person name="Chao Y."/>
            <person name="Chu M."/>
            <person name="Cheng C."/>
            <person name="Hour A."/>
            <person name="Lee P."/>
            <person name="Lin S."/>
            <person name="Lin Y."/>
            <person name="Liou J."/>
            <person name="Liu S."/>
            <person name="Hsing Y."/>
            <person name="Raghuvanshi S."/>
            <person name="Mohanty A."/>
            <person name="Bharti A.K."/>
            <person name="Gaur A."/>
            <person name="Gupta V."/>
            <person name="Kumar D."/>
            <person name="Ravi V."/>
            <person name="Vij S."/>
            <person name="Kapur A."/>
            <person name="Khurana P."/>
            <person name="Khurana P."/>
            <person name="Khurana J.P."/>
            <person name="Tyagi A.K."/>
            <person name="Gaikwad K."/>
            <person name="Singh A."/>
            <person name="Dalal V."/>
            <person name="Srivastava S."/>
            <person name="Dixit A."/>
            <person name="Pal A.K."/>
            <person name="Ghazi I.A."/>
            <person name="Yadav M."/>
            <person name="Pandit A."/>
            <person name="Bhargava A."/>
            <person name="Sureshbabu K."/>
            <person name="Batra K."/>
            <person name="Sharma T.R."/>
            <person name="Mohapatra T."/>
            <person name="Singh N.K."/>
            <person name="Messing J."/>
            <person name="Nelson A.B."/>
            <person name="Fuks G."/>
            <person name="Kavchok S."/>
            <person name="Keizer G."/>
            <person name="Linton E."/>
            <person name="Llaca V."/>
            <person name="Song R."/>
            <person name="Tanyolac B."/>
            <person name="Young S."/>
            <person name="Ho-Il K."/>
            <person name="Hahn J.H."/>
            <person name="Sangsakoo G."/>
            <person name="Vanavichit A."/>
            <person name="de Mattos Luiz.A.T."/>
            <person name="Zimmer P.D."/>
            <person name="Malone G."/>
            <person name="Dellagostin O."/>
            <person name="de Oliveira A.C."/>
            <person name="Bevan M."/>
            <person name="Bancroft I."/>
            <person name="Minx P."/>
            <person name="Cordum H."/>
            <person name="Wilson R."/>
            <person name="Cheng Z."/>
            <person name="Jin W."/>
            <person name="Jiang J."/>
            <person name="Leong S.A."/>
            <person name="Iwama H."/>
            <person name="Gojobori T."/>
            <person name="Itoh T."/>
            <person name="Niimura Y."/>
            <person name="Fujii Y."/>
            <person name="Habara T."/>
            <person name="Sakai H."/>
            <person name="Sato Y."/>
            <person name="Wilson G."/>
            <person name="Kumar K."/>
            <person name="McCouch S."/>
            <person name="Juretic N."/>
            <person name="Hoen D."/>
            <person name="Wright S."/>
            <person name="Bruskiewich R."/>
            <person name="Bureau T."/>
            <person name="Miyao A."/>
            <person name="Hirochika H."/>
            <person name="Nishikawa T."/>
            <person name="Kadowaki K."/>
            <person name="Sugiura M."/>
            <person name="Burr B."/>
            <person name="Sasaki T."/>
        </authorList>
    </citation>
    <scope>NUCLEOTIDE SEQUENCE [LARGE SCALE GENOMIC DNA]</scope>
    <source>
        <strain evidence="4">cv. Nipponbare</strain>
    </source>
</reference>
<gene>
    <name evidence="2" type="ORF">OSJNBa0020P04.52</name>
    <name evidence="3" type="ORF">OSJNBa0077L03.2</name>
</gene>
<reference evidence="4" key="4">
    <citation type="journal article" date="2008" name="Nucleic Acids Res.">
        <title>The rice annotation project database (RAP-DB): 2008 update.</title>
        <authorList>
            <consortium name="The rice annotation project (RAP)"/>
        </authorList>
    </citation>
    <scope>GENOME REANNOTATION</scope>
    <source>
        <strain evidence="4">cv. Nipponbare</strain>
    </source>
</reference>
<dbReference type="Proteomes" id="UP000000763">
    <property type="component" value="Chromosome 6"/>
</dbReference>
<organism evidence="3 4">
    <name type="scientific">Oryza sativa subsp. japonica</name>
    <name type="common">Rice</name>
    <dbReference type="NCBI Taxonomy" id="39947"/>
    <lineage>
        <taxon>Eukaryota</taxon>
        <taxon>Viridiplantae</taxon>
        <taxon>Streptophyta</taxon>
        <taxon>Embryophyta</taxon>
        <taxon>Tracheophyta</taxon>
        <taxon>Spermatophyta</taxon>
        <taxon>Magnoliopsida</taxon>
        <taxon>Liliopsida</taxon>
        <taxon>Poales</taxon>
        <taxon>Poaceae</taxon>
        <taxon>BOP clade</taxon>
        <taxon>Oryzoideae</taxon>
        <taxon>Oryzeae</taxon>
        <taxon>Oryzinae</taxon>
        <taxon>Oryza</taxon>
        <taxon>Oryza sativa</taxon>
    </lineage>
</organism>
<evidence type="ECO:0000313" key="3">
    <source>
        <dbReference type="EMBL" id="BAD62007.1"/>
    </source>
</evidence>
<feature type="region of interest" description="Disordered" evidence="1">
    <location>
        <begin position="1"/>
        <end position="21"/>
    </location>
</feature>
<proteinExistence type="predicted"/>
<dbReference type="EMBL" id="AP005492">
    <property type="protein sequence ID" value="BAD62007.1"/>
    <property type="molecule type" value="Genomic_DNA"/>
</dbReference>
<evidence type="ECO:0000256" key="1">
    <source>
        <dbReference type="SAM" id="MobiDB-lite"/>
    </source>
</evidence>
<evidence type="ECO:0000313" key="2">
    <source>
        <dbReference type="EMBL" id="BAD62004.1"/>
    </source>
</evidence>
<dbReference type="AlphaFoldDB" id="Q5Z5R0"/>
<accession>Q5Z5R0</accession>